<gene>
    <name evidence="5" type="ORF">HY618_02310</name>
</gene>
<sequence>MDRCDGIVIGGGHNGLVCAAYLSRCGLRVTVLEAEREIGGGASTREFLLPGYKSNMHANFFIGLDDFPIVRDLELERHGFRYLTPDVQHAMLFRDGTAVVLHRDPRKSVASIARTSKHDADAFGHLHQRYAVELAPLLRSFLFHPPLPRKEIAGRLGGNGKGKELLAFAPLTISQAIDAHFEHPKVRALFKLFAHAITVEDEAGTGFFLPSLFSTQTTLGLPVGGAFELPRALERIILANGGAVIRGAVVREVIREGGRAAGVVLEDGRRLAAGRFVASSLNAPASIRMAGEDAFPAEVNEKVRNWDWGFHSLMTLHLALADKPRYRAEAYDPDVGRCYNLIFGAENDAEVVENASERRAGKFPSRPMGNGSCNSQHDPSYAPAGGHVAFWWPGAPYDLEGSAARWDAVKEGATESLVGVWREFAPNLTRDTVRAAKLYTPLDVERGNRNMVRGAVRMGAYKSSQLGVNRPHPLLSGMRTPLEGFYLCSSSCQGGGLNGAPGYNAAGVIAEDLGLGLWWEPLPTPALTLAAQG</sequence>
<dbReference type="AlphaFoldDB" id="A0A932ZTX3"/>
<dbReference type="InterPro" id="IPR036188">
    <property type="entry name" value="FAD/NAD-bd_sf"/>
</dbReference>
<dbReference type="PANTHER" id="PTHR10668">
    <property type="entry name" value="PHYTOENE DEHYDROGENASE"/>
    <property type="match status" value="1"/>
</dbReference>
<evidence type="ECO:0000313" key="6">
    <source>
        <dbReference type="Proteomes" id="UP000752292"/>
    </source>
</evidence>
<dbReference type="Pfam" id="PF01593">
    <property type="entry name" value="Amino_oxidase"/>
    <property type="match status" value="1"/>
</dbReference>
<organism evidence="5 6">
    <name type="scientific">Tectimicrobiota bacterium</name>
    <dbReference type="NCBI Taxonomy" id="2528274"/>
    <lineage>
        <taxon>Bacteria</taxon>
        <taxon>Pseudomonadati</taxon>
        <taxon>Nitrospinota/Tectimicrobiota group</taxon>
        <taxon>Candidatus Tectimicrobiota</taxon>
    </lineage>
</organism>
<comment type="caution">
    <text evidence="5">The sequence shown here is derived from an EMBL/GenBank/DDBJ whole genome shotgun (WGS) entry which is preliminary data.</text>
</comment>
<evidence type="ECO:0000313" key="5">
    <source>
        <dbReference type="EMBL" id="MBI4251266.1"/>
    </source>
</evidence>
<protein>
    <recommendedName>
        <fullName evidence="3">Pyridine nucleotide-disulfide oxidoreductase domain-containing protein 2</fullName>
    </recommendedName>
</protein>
<dbReference type="SUPFAM" id="SSF51905">
    <property type="entry name" value="FAD/NAD(P)-binding domain"/>
    <property type="match status" value="1"/>
</dbReference>
<dbReference type="EMBL" id="JACQRX010000103">
    <property type="protein sequence ID" value="MBI4251266.1"/>
    <property type="molecule type" value="Genomic_DNA"/>
</dbReference>
<comment type="function">
    <text evidence="1">Probable oxidoreductase that may play a role as regulator of mitochondrial function.</text>
</comment>
<dbReference type="InterPro" id="IPR002937">
    <property type="entry name" value="Amino_oxidase"/>
</dbReference>
<evidence type="ECO:0000256" key="1">
    <source>
        <dbReference type="ARBA" id="ARBA00037217"/>
    </source>
</evidence>
<reference evidence="5" key="1">
    <citation type="submission" date="2020-07" db="EMBL/GenBank/DDBJ databases">
        <title>Huge and variable diversity of episymbiotic CPR bacteria and DPANN archaea in groundwater ecosystems.</title>
        <authorList>
            <person name="He C.Y."/>
            <person name="Keren R."/>
            <person name="Whittaker M."/>
            <person name="Farag I.F."/>
            <person name="Doudna J."/>
            <person name="Cate J.H.D."/>
            <person name="Banfield J.F."/>
        </authorList>
    </citation>
    <scope>NUCLEOTIDE SEQUENCE</scope>
    <source>
        <strain evidence="5">NC_groundwater_1370_Ag_S-0.2um_69_93</strain>
    </source>
</reference>
<dbReference type="Proteomes" id="UP000752292">
    <property type="component" value="Unassembled WGS sequence"/>
</dbReference>
<comment type="subunit">
    <text evidence="2">Interacts with COX5B; this interaction may contribute to localize PYROXD2 to the inner face of the inner mitochondrial membrane.</text>
</comment>
<dbReference type="Gene3D" id="3.50.50.60">
    <property type="entry name" value="FAD/NAD(P)-binding domain"/>
    <property type="match status" value="2"/>
</dbReference>
<dbReference type="PANTHER" id="PTHR10668:SF103">
    <property type="entry name" value="PYRIDINE NUCLEOTIDE-DISULFIDE OXIDOREDUCTASE DOMAIN-CONTAINING PROTEIN 2"/>
    <property type="match status" value="1"/>
</dbReference>
<name>A0A932ZTX3_UNCTE</name>
<evidence type="ECO:0000256" key="3">
    <source>
        <dbReference type="ARBA" id="ARBA00040298"/>
    </source>
</evidence>
<accession>A0A932ZTX3</accession>
<feature type="domain" description="Amine oxidase" evidence="4">
    <location>
        <begin position="15"/>
        <end position="500"/>
    </location>
</feature>
<evidence type="ECO:0000259" key="4">
    <source>
        <dbReference type="Pfam" id="PF01593"/>
    </source>
</evidence>
<dbReference type="GO" id="GO:0016491">
    <property type="term" value="F:oxidoreductase activity"/>
    <property type="evidence" value="ECO:0007669"/>
    <property type="project" value="InterPro"/>
</dbReference>
<proteinExistence type="predicted"/>
<evidence type="ECO:0000256" key="2">
    <source>
        <dbReference type="ARBA" id="ARBA00038825"/>
    </source>
</evidence>